<dbReference type="AlphaFoldDB" id="A0A0L0EKU9"/>
<evidence type="ECO:0000313" key="1">
    <source>
        <dbReference type="EMBL" id="KNC65031.1"/>
    </source>
</evidence>
<dbReference type="GeneID" id="25918789"/>
<organism evidence="1 2">
    <name type="scientific">Sphaeroforma arctica JP610</name>
    <dbReference type="NCBI Taxonomy" id="667725"/>
    <lineage>
        <taxon>Eukaryota</taxon>
        <taxon>Ichthyosporea</taxon>
        <taxon>Ichthyophonida</taxon>
        <taxon>Sphaeroforma</taxon>
    </lineage>
</organism>
<accession>A0A0L0EKU9</accession>
<reference evidence="1 2" key="1">
    <citation type="submission" date="2011-02" db="EMBL/GenBank/DDBJ databases">
        <title>The Genome Sequence of Sphaeroforma arctica JP610.</title>
        <authorList>
            <consortium name="The Broad Institute Genome Sequencing Platform"/>
            <person name="Russ C."/>
            <person name="Cuomo C."/>
            <person name="Young S.K."/>
            <person name="Zeng Q."/>
            <person name="Gargeya S."/>
            <person name="Alvarado L."/>
            <person name="Berlin A."/>
            <person name="Chapman S.B."/>
            <person name="Chen Z."/>
            <person name="Freedman E."/>
            <person name="Gellesch M."/>
            <person name="Goldberg J."/>
            <person name="Griggs A."/>
            <person name="Gujja S."/>
            <person name="Heilman E."/>
            <person name="Heiman D."/>
            <person name="Howarth C."/>
            <person name="Mehta T."/>
            <person name="Neiman D."/>
            <person name="Pearson M."/>
            <person name="Roberts A."/>
            <person name="Saif S."/>
            <person name="Shea T."/>
            <person name="Shenoy N."/>
            <person name="Sisk P."/>
            <person name="Stolte C."/>
            <person name="Sykes S."/>
            <person name="White J."/>
            <person name="Yandava C."/>
            <person name="Burger G."/>
            <person name="Gray M.W."/>
            <person name="Holland P.W.H."/>
            <person name="King N."/>
            <person name="Lang F.B.F."/>
            <person name="Roger A.J."/>
            <person name="Ruiz-Trillo I."/>
            <person name="Haas B."/>
            <person name="Nusbaum C."/>
            <person name="Birren B."/>
        </authorList>
    </citation>
    <scope>NUCLEOTIDE SEQUENCE [LARGE SCALE GENOMIC DNA]</scope>
    <source>
        <strain evidence="1 2">JP610</strain>
    </source>
</reference>
<proteinExistence type="predicted"/>
<evidence type="ECO:0000313" key="2">
    <source>
        <dbReference type="Proteomes" id="UP000054560"/>
    </source>
</evidence>
<keyword evidence="2" id="KW-1185">Reference proteome</keyword>
<gene>
    <name evidence="1" type="ORF">SARC_18285</name>
</gene>
<dbReference type="EMBL" id="KQ256841">
    <property type="protein sequence ID" value="KNC65031.1"/>
    <property type="molecule type" value="Genomic_DNA"/>
</dbReference>
<dbReference type="Proteomes" id="UP000054560">
    <property type="component" value="Unassembled WGS sequence"/>
</dbReference>
<feature type="non-terminal residue" evidence="1">
    <location>
        <position position="78"/>
    </location>
</feature>
<protein>
    <submittedName>
        <fullName evidence="1">Uncharacterized protein</fullName>
    </submittedName>
</protein>
<sequence length="78" mass="8727">MAADLSARGEGMVKAWVVLMTAEWVREVVWALGLALDLRQILQSILDMFLKIEQFSLAAGDEGQSDGMKYDSEIYELC</sequence>
<name>A0A0L0EKU9_9EUKA</name>
<dbReference type="RefSeq" id="XP_014143110.1">
    <property type="nucleotide sequence ID" value="XM_014287635.1"/>
</dbReference>